<protein>
    <recommendedName>
        <fullName evidence="4">DUF3995 domain-containing protein</fullName>
    </recommendedName>
</protein>
<dbReference type="InterPro" id="IPR025058">
    <property type="entry name" value="DUF3995"/>
</dbReference>
<reference evidence="2 3" key="1">
    <citation type="submission" date="2017-07" db="EMBL/GenBank/DDBJ databases">
        <title>Leptospira spp. isolated from tropical soils.</title>
        <authorList>
            <person name="Thibeaux R."/>
            <person name="Iraola G."/>
            <person name="Ferres I."/>
            <person name="Bierque E."/>
            <person name="Girault D."/>
            <person name="Soupe-Gilbert M.-E."/>
            <person name="Picardeau M."/>
            <person name="Goarant C."/>
        </authorList>
    </citation>
    <scope>NUCLEOTIDE SEQUENCE [LARGE SCALE GENOMIC DNA]</scope>
    <source>
        <strain evidence="2 3">FH2-C-A2</strain>
    </source>
</reference>
<sequence>MENLDPIGYFSASVLFFLSALHIYWAFGGKTPFFSVVPELESGPAFRPGFFITILVAIVLFGFGAMALWSIGSLFSPNRITPWLDFGIAFVFFARALGDFRLVGFFKRMKNSRFAGQDTWIYSPLCVILGFAYSILGYCTN</sequence>
<organism evidence="2 3">
    <name type="scientific">Leptospira wolffii</name>
    <dbReference type="NCBI Taxonomy" id="409998"/>
    <lineage>
        <taxon>Bacteria</taxon>
        <taxon>Pseudomonadati</taxon>
        <taxon>Spirochaetota</taxon>
        <taxon>Spirochaetia</taxon>
        <taxon>Leptospirales</taxon>
        <taxon>Leptospiraceae</taxon>
        <taxon>Leptospira</taxon>
    </lineage>
</organism>
<evidence type="ECO:0000313" key="3">
    <source>
        <dbReference type="Proteomes" id="UP000231912"/>
    </source>
</evidence>
<evidence type="ECO:0000256" key="1">
    <source>
        <dbReference type="SAM" id="Phobius"/>
    </source>
</evidence>
<dbReference type="RefSeq" id="WP_100758005.1">
    <property type="nucleotide sequence ID" value="NZ_NPDT01000001.1"/>
</dbReference>
<feature type="transmembrane region" description="Helical" evidence="1">
    <location>
        <begin position="80"/>
        <end position="98"/>
    </location>
</feature>
<dbReference type="AlphaFoldDB" id="A0A2M9ZGJ6"/>
<proteinExistence type="predicted"/>
<feature type="transmembrane region" description="Helical" evidence="1">
    <location>
        <begin position="48"/>
        <end position="68"/>
    </location>
</feature>
<evidence type="ECO:0008006" key="4">
    <source>
        <dbReference type="Google" id="ProtNLM"/>
    </source>
</evidence>
<dbReference type="Proteomes" id="UP000231912">
    <property type="component" value="Unassembled WGS sequence"/>
</dbReference>
<accession>A0A2M9ZGJ6</accession>
<comment type="caution">
    <text evidence="2">The sequence shown here is derived from an EMBL/GenBank/DDBJ whole genome shotgun (WGS) entry which is preliminary data.</text>
</comment>
<keyword evidence="1" id="KW-0472">Membrane</keyword>
<name>A0A2M9ZGJ6_9LEPT</name>
<keyword evidence="1" id="KW-1133">Transmembrane helix</keyword>
<feature type="transmembrane region" description="Helical" evidence="1">
    <location>
        <begin position="6"/>
        <end position="27"/>
    </location>
</feature>
<dbReference type="Pfam" id="PF13160">
    <property type="entry name" value="DUF3995"/>
    <property type="match status" value="1"/>
</dbReference>
<evidence type="ECO:0000313" key="2">
    <source>
        <dbReference type="EMBL" id="PJZ67543.1"/>
    </source>
</evidence>
<dbReference type="EMBL" id="NPDT01000001">
    <property type="protein sequence ID" value="PJZ67543.1"/>
    <property type="molecule type" value="Genomic_DNA"/>
</dbReference>
<keyword evidence="1" id="KW-0812">Transmembrane</keyword>
<feature type="transmembrane region" description="Helical" evidence="1">
    <location>
        <begin position="119"/>
        <end position="138"/>
    </location>
</feature>
<gene>
    <name evidence="2" type="ORF">CH371_05875</name>
</gene>